<name>J0WRE6_AURST</name>
<dbReference type="InParanoid" id="J0WRE6"/>
<dbReference type="EMBL" id="JH687896">
    <property type="protein sequence ID" value="EJD35270.1"/>
    <property type="molecule type" value="Genomic_DNA"/>
</dbReference>
<accession>J0WRE6</accession>
<evidence type="ECO:0000313" key="2">
    <source>
        <dbReference type="Proteomes" id="UP000006514"/>
    </source>
</evidence>
<dbReference type="OMA" id="YCARYAS"/>
<reference evidence="2" key="1">
    <citation type="journal article" date="2012" name="Science">
        <title>The Paleozoic origin of enzymatic lignin decomposition reconstructed from 31 fungal genomes.</title>
        <authorList>
            <person name="Floudas D."/>
            <person name="Binder M."/>
            <person name="Riley R."/>
            <person name="Barry K."/>
            <person name="Blanchette R.A."/>
            <person name="Henrissat B."/>
            <person name="Martinez A.T."/>
            <person name="Otillar R."/>
            <person name="Spatafora J.W."/>
            <person name="Yadav J.S."/>
            <person name="Aerts A."/>
            <person name="Benoit I."/>
            <person name="Boyd A."/>
            <person name="Carlson A."/>
            <person name="Copeland A."/>
            <person name="Coutinho P.M."/>
            <person name="de Vries R.P."/>
            <person name="Ferreira P."/>
            <person name="Findley K."/>
            <person name="Foster B."/>
            <person name="Gaskell J."/>
            <person name="Glotzer D."/>
            <person name="Gorecki P."/>
            <person name="Heitman J."/>
            <person name="Hesse C."/>
            <person name="Hori C."/>
            <person name="Igarashi K."/>
            <person name="Jurgens J.A."/>
            <person name="Kallen N."/>
            <person name="Kersten P."/>
            <person name="Kohler A."/>
            <person name="Kuees U."/>
            <person name="Kumar T.K.A."/>
            <person name="Kuo A."/>
            <person name="LaButti K."/>
            <person name="Larrondo L.F."/>
            <person name="Lindquist E."/>
            <person name="Ling A."/>
            <person name="Lombard V."/>
            <person name="Lucas S."/>
            <person name="Lundell T."/>
            <person name="Martin R."/>
            <person name="McLaughlin D.J."/>
            <person name="Morgenstern I."/>
            <person name="Morin E."/>
            <person name="Murat C."/>
            <person name="Nagy L.G."/>
            <person name="Nolan M."/>
            <person name="Ohm R.A."/>
            <person name="Patyshakuliyeva A."/>
            <person name="Rokas A."/>
            <person name="Ruiz-Duenas F.J."/>
            <person name="Sabat G."/>
            <person name="Salamov A."/>
            <person name="Samejima M."/>
            <person name="Schmutz J."/>
            <person name="Slot J.C."/>
            <person name="St John F."/>
            <person name="Stenlid J."/>
            <person name="Sun H."/>
            <person name="Sun S."/>
            <person name="Syed K."/>
            <person name="Tsang A."/>
            <person name="Wiebenga A."/>
            <person name="Young D."/>
            <person name="Pisabarro A."/>
            <person name="Eastwood D.C."/>
            <person name="Martin F."/>
            <person name="Cullen D."/>
            <person name="Grigoriev I.V."/>
            <person name="Hibbett D.S."/>
        </authorList>
    </citation>
    <scope>NUCLEOTIDE SEQUENCE [LARGE SCALE GENOMIC DNA]</scope>
    <source>
        <strain evidence="2">TFB10046</strain>
    </source>
</reference>
<sequence>MAEPVQLQEQFGVLPRHAPVATNAHPIQLVPPEILGVILEHSVDAYLPGRWSSALWAMVHYDSDDRKAWQALGRTPFTLAAVCKRWHSVAHGTPSLWRYIGAVLDDKMDGVAAERLTARIRLLMARAGSVPLYIVIYCARYASADARGLWPLVKELVPRTGTLYMSCMNEASFAQLAHCLRQPVPHLADFVLRTVQPGGDRQPALAPFGSAPRLRRLHWAWDNIAWETENEGLHVLPVEEAEISQWELSAPGLLKWLARLPAARTLEASAGTLALAHPAPAPVTLVHLHTLTLKLTGMDLATAQSLVFPHVRRATVICFLLNLSVAPPAAMNAFLSRALRAVEELTLVYPPSEVDTEVLTALHALRTLDIGNDMVNLPLSQSFYDAFLPQEDGTWPCPRLEALTVQHDGIEMEWLLRLARARCAARAEVAPLPAVPLKLLAHGMIDGPVMDHAIAAILA</sequence>
<dbReference type="OrthoDB" id="3365698at2759"/>
<proteinExistence type="predicted"/>
<dbReference type="Proteomes" id="UP000006514">
    <property type="component" value="Unassembled WGS sequence"/>
</dbReference>
<dbReference type="KEGG" id="adl:AURDEDRAFT_154911"/>
<organism evidence="1 2">
    <name type="scientific">Auricularia subglabra (strain TFB-10046 / SS5)</name>
    <name type="common">White-rot fungus</name>
    <name type="synonym">Auricularia delicata (strain TFB10046)</name>
    <dbReference type="NCBI Taxonomy" id="717982"/>
    <lineage>
        <taxon>Eukaryota</taxon>
        <taxon>Fungi</taxon>
        <taxon>Dikarya</taxon>
        <taxon>Basidiomycota</taxon>
        <taxon>Agaricomycotina</taxon>
        <taxon>Agaricomycetes</taxon>
        <taxon>Auriculariales</taxon>
        <taxon>Auriculariaceae</taxon>
        <taxon>Auricularia</taxon>
    </lineage>
</organism>
<gene>
    <name evidence="1" type="ORF">AURDEDRAFT_154911</name>
</gene>
<evidence type="ECO:0000313" key="1">
    <source>
        <dbReference type="EMBL" id="EJD35270.1"/>
    </source>
</evidence>
<dbReference type="AlphaFoldDB" id="J0WRE6"/>
<protein>
    <submittedName>
        <fullName evidence="1">Uncharacterized protein</fullName>
    </submittedName>
</protein>
<keyword evidence="2" id="KW-1185">Reference proteome</keyword>